<dbReference type="SUPFAM" id="SSF52218">
    <property type="entry name" value="Flavoproteins"/>
    <property type="match status" value="1"/>
</dbReference>
<evidence type="ECO:0000256" key="2">
    <source>
        <dbReference type="ARBA" id="ARBA00022643"/>
    </source>
</evidence>
<evidence type="ECO:0000256" key="1">
    <source>
        <dbReference type="ARBA" id="ARBA00022630"/>
    </source>
</evidence>
<dbReference type="GO" id="GO:0010181">
    <property type="term" value="F:FMN binding"/>
    <property type="evidence" value="ECO:0007669"/>
    <property type="project" value="InterPro"/>
</dbReference>
<comment type="caution">
    <text evidence="4">The sequence shown here is derived from an EMBL/GenBank/DDBJ whole genome shotgun (WGS) entry which is preliminary data.</text>
</comment>
<dbReference type="PROSITE" id="PS50902">
    <property type="entry name" value="FLAVODOXIN_LIKE"/>
    <property type="match status" value="1"/>
</dbReference>
<dbReference type="RefSeq" id="WP_114189274.1">
    <property type="nucleotide sequence ID" value="NZ_BJYU01000198.1"/>
</dbReference>
<keyword evidence="1" id="KW-0285">Flavoprotein</keyword>
<keyword evidence="5" id="KW-1185">Reference proteome</keyword>
<feature type="domain" description="Flavodoxin-like" evidence="3">
    <location>
        <begin position="48"/>
        <end position="206"/>
    </location>
</feature>
<reference evidence="4 5" key="1">
    <citation type="submission" date="2019-07" db="EMBL/GenBank/DDBJ databases">
        <title>Whole genome shotgun sequence of Microvirga aerophila NBRC 106136.</title>
        <authorList>
            <person name="Hosoyama A."/>
            <person name="Uohara A."/>
            <person name="Ohji S."/>
            <person name="Ichikawa N."/>
        </authorList>
    </citation>
    <scope>NUCLEOTIDE SEQUENCE [LARGE SCALE GENOMIC DNA]</scope>
    <source>
        <strain evidence="4 5">NBRC 106136</strain>
    </source>
</reference>
<gene>
    <name evidence="4" type="ORF">MAE02_61810</name>
</gene>
<dbReference type="InterPro" id="IPR008254">
    <property type="entry name" value="Flavodoxin/NO_synth"/>
</dbReference>
<dbReference type="OrthoDB" id="9806505at2"/>
<sequence length="219" mass="24395">MSTRKSILLLALTMAVLGIAAFALMAVKDQTYVASEAYAPVGEPNRAIAVVYYSRSGHSEAVAREVARTFNAPIARIAADYPLDFSGQGKAVSDANAGELPRIEVEPVDLDLARCLFLVSPTWMFRPATPLWSYVEQTDLTGKEIVLVTTGNSRFEQTEIDAFARRVEARGGRFIHHLFLRRGRIFWQKSREDLLAEARARIRDLRRRGSATVELVIQA</sequence>
<evidence type="ECO:0000313" key="4">
    <source>
        <dbReference type="EMBL" id="GEO18485.1"/>
    </source>
</evidence>
<dbReference type="InterPro" id="IPR029039">
    <property type="entry name" value="Flavoprotein-like_sf"/>
</dbReference>
<dbReference type="PANTHER" id="PTHR39201:SF1">
    <property type="entry name" value="FLAVODOXIN-LIKE DOMAIN-CONTAINING PROTEIN"/>
    <property type="match status" value="1"/>
</dbReference>
<evidence type="ECO:0000259" key="3">
    <source>
        <dbReference type="PROSITE" id="PS50902"/>
    </source>
</evidence>
<keyword evidence="2" id="KW-0288">FMN</keyword>
<dbReference type="PANTHER" id="PTHR39201">
    <property type="entry name" value="EXPORTED PROTEIN-RELATED"/>
    <property type="match status" value="1"/>
</dbReference>
<protein>
    <recommendedName>
        <fullName evidence="3">Flavodoxin-like domain-containing protein</fullName>
    </recommendedName>
</protein>
<dbReference type="EMBL" id="BJYU01000198">
    <property type="protein sequence ID" value="GEO18485.1"/>
    <property type="molecule type" value="Genomic_DNA"/>
</dbReference>
<name>A0A512C2P4_9HYPH</name>
<dbReference type="Gene3D" id="3.40.50.360">
    <property type="match status" value="1"/>
</dbReference>
<organism evidence="4 5">
    <name type="scientific">Microvirga aerophila</name>
    <dbReference type="NCBI Taxonomy" id="670291"/>
    <lineage>
        <taxon>Bacteria</taxon>
        <taxon>Pseudomonadati</taxon>
        <taxon>Pseudomonadota</taxon>
        <taxon>Alphaproteobacteria</taxon>
        <taxon>Hyphomicrobiales</taxon>
        <taxon>Methylobacteriaceae</taxon>
        <taxon>Microvirga</taxon>
    </lineage>
</organism>
<dbReference type="AlphaFoldDB" id="A0A512C2P4"/>
<accession>A0A512C2P4</accession>
<proteinExistence type="predicted"/>
<dbReference type="Proteomes" id="UP000321085">
    <property type="component" value="Unassembled WGS sequence"/>
</dbReference>
<evidence type="ECO:0000313" key="5">
    <source>
        <dbReference type="Proteomes" id="UP000321085"/>
    </source>
</evidence>